<name>A0A2P2PSZ8_RHIMU</name>
<dbReference type="AlphaFoldDB" id="A0A2P2PSZ8"/>
<protein>
    <submittedName>
        <fullName evidence="1">Uncharacterized protein</fullName>
    </submittedName>
</protein>
<dbReference type="EMBL" id="GGEC01077393">
    <property type="protein sequence ID" value="MBX57877.1"/>
    <property type="molecule type" value="Transcribed_RNA"/>
</dbReference>
<reference evidence="1" key="1">
    <citation type="submission" date="2018-02" db="EMBL/GenBank/DDBJ databases">
        <title>Rhizophora mucronata_Transcriptome.</title>
        <authorList>
            <person name="Meera S.P."/>
            <person name="Sreeshan A."/>
            <person name="Augustine A."/>
        </authorList>
    </citation>
    <scope>NUCLEOTIDE SEQUENCE</scope>
    <source>
        <tissue evidence="1">Leaf</tissue>
    </source>
</reference>
<proteinExistence type="predicted"/>
<accession>A0A2P2PSZ8</accession>
<organism evidence="1">
    <name type="scientific">Rhizophora mucronata</name>
    <name type="common">Asiatic mangrove</name>
    <dbReference type="NCBI Taxonomy" id="61149"/>
    <lineage>
        <taxon>Eukaryota</taxon>
        <taxon>Viridiplantae</taxon>
        <taxon>Streptophyta</taxon>
        <taxon>Embryophyta</taxon>
        <taxon>Tracheophyta</taxon>
        <taxon>Spermatophyta</taxon>
        <taxon>Magnoliopsida</taxon>
        <taxon>eudicotyledons</taxon>
        <taxon>Gunneridae</taxon>
        <taxon>Pentapetalae</taxon>
        <taxon>rosids</taxon>
        <taxon>fabids</taxon>
        <taxon>Malpighiales</taxon>
        <taxon>Rhizophoraceae</taxon>
        <taxon>Rhizophora</taxon>
    </lineage>
</organism>
<evidence type="ECO:0000313" key="1">
    <source>
        <dbReference type="EMBL" id="MBX57877.1"/>
    </source>
</evidence>
<sequence length="50" mass="5528">MAMVTSVISECHMNMSQLVTFVGMENICVAKPSGVNIILFGLWLQSRIRA</sequence>